<dbReference type="OrthoDB" id="2021138at2759"/>
<gene>
    <name evidence="3" type="ORF">M501DRAFT_996134</name>
</gene>
<feature type="binding site" evidence="1">
    <location>
        <position position="339"/>
    </location>
    <ligand>
        <name>Mg(2+)</name>
        <dbReference type="ChEBI" id="CHEBI:18420"/>
        <label>1</label>
    </ligand>
</feature>
<dbReference type="InterPro" id="IPR005502">
    <property type="entry name" value="Ribosyl_crysJ1"/>
</dbReference>
<dbReference type="GO" id="GO:0046872">
    <property type="term" value="F:metal ion binding"/>
    <property type="evidence" value="ECO:0007669"/>
    <property type="project" value="UniProtKB-KW"/>
</dbReference>
<feature type="binding site" evidence="1">
    <location>
        <position position="78"/>
    </location>
    <ligand>
        <name>Mg(2+)</name>
        <dbReference type="ChEBI" id="CHEBI:18420"/>
        <label>1</label>
    </ligand>
</feature>
<keyword evidence="1" id="KW-0460">Magnesium</keyword>
<proteinExistence type="predicted"/>
<dbReference type="EMBL" id="MU006101">
    <property type="protein sequence ID" value="KAF2836991.1"/>
    <property type="molecule type" value="Genomic_DNA"/>
</dbReference>
<comment type="cofactor">
    <cofactor evidence="1">
        <name>Mg(2+)</name>
        <dbReference type="ChEBI" id="CHEBI:18420"/>
    </cofactor>
    <text evidence="1">Binds 2 magnesium ions per subunit.</text>
</comment>
<feature type="binding site" evidence="1">
    <location>
        <position position="79"/>
    </location>
    <ligand>
        <name>Mg(2+)</name>
        <dbReference type="ChEBI" id="CHEBI:18420"/>
        <label>1</label>
    </ligand>
</feature>
<sequence length="449" mass="49978">MPDQPTHPFINVTTHSKILGTFLGSALGDTIGLYTEFLPRTECLRSYPPGMFSLTEPNITPFRADTHRDKFDEGSWTDDTDQSILLLLSFLHQSIKKNAHNPSQPSPDPRDIAHRLRIWITQGLRALERPPLGIGRTTSLTVCHPSYLDDPAARALQVWVNGNRDVAANGSVMRTHPLGVICLNSSLEETFRAATEVGRITHVDPRCVVACCLVTGLIRGMLRGEVTEEEHLDEMIQTAYEWVASKPELCDPDGGMEASTSTEPRLKLDEYRAHCHAKSFADLKLDEAQKIGYVYKALGAGVLCLRLAMRRKPLVSTSTHGEVFETLVTELIMEGGDADTNACVAGALLGAWLGYEELPQAWVKGMKDVKWLVRKTERASVRLGVLCDPTAQDEAEDEKPDGGKPEMSKSETDEMEKAVLTKILEKQQKRREDEERAKSRKGALFRLFK</sequence>
<evidence type="ECO:0000256" key="2">
    <source>
        <dbReference type="SAM" id="MobiDB-lite"/>
    </source>
</evidence>
<dbReference type="Gene3D" id="1.10.4080.10">
    <property type="entry name" value="ADP-ribosylation/Crystallin J1"/>
    <property type="match status" value="1"/>
</dbReference>
<dbReference type="Proteomes" id="UP000799429">
    <property type="component" value="Unassembled WGS sequence"/>
</dbReference>
<feature type="compositionally biased region" description="Basic and acidic residues" evidence="2">
    <location>
        <begin position="400"/>
        <end position="437"/>
    </location>
</feature>
<evidence type="ECO:0000313" key="3">
    <source>
        <dbReference type="EMBL" id="KAF2836991.1"/>
    </source>
</evidence>
<dbReference type="InterPro" id="IPR036705">
    <property type="entry name" value="Ribosyl_crysJ1_sf"/>
</dbReference>
<keyword evidence="4" id="KW-1185">Reference proteome</keyword>
<protein>
    <submittedName>
        <fullName evidence="3">ADP-ribosylglycohydrolase</fullName>
    </submittedName>
</protein>
<accession>A0A9P4S745</accession>
<evidence type="ECO:0000313" key="4">
    <source>
        <dbReference type="Proteomes" id="UP000799429"/>
    </source>
</evidence>
<dbReference type="InterPro" id="IPR050792">
    <property type="entry name" value="ADP-ribosylglycohydrolase"/>
</dbReference>
<feature type="compositionally biased region" description="Basic residues" evidence="2">
    <location>
        <begin position="438"/>
        <end position="449"/>
    </location>
</feature>
<feature type="binding site" evidence="1">
    <location>
        <position position="77"/>
    </location>
    <ligand>
        <name>Mg(2+)</name>
        <dbReference type="ChEBI" id="CHEBI:18420"/>
        <label>1</label>
    </ligand>
</feature>
<keyword evidence="1" id="KW-0479">Metal-binding</keyword>
<organism evidence="3 4">
    <name type="scientific">Patellaria atrata CBS 101060</name>
    <dbReference type="NCBI Taxonomy" id="1346257"/>
    <lineage>
        <taxon>Eukaryota</taxon>
        <taxon>Fungi</taxon>
        <taxon>Dikarya</taxon>
        <taxon>Ascomycota</taxon>
        <taxon>Pezizomycotina</taxon>
        <taxon>Dothideomycetes</taxon>
        <taxon>Dothideomycetes incertae sedis</taxon>
        <taxon>Patellariales</taxon>
        <taxon>Patellariaceae</taxon>
        <taxon>Patellaria</taxon>
    </lineage>
</organism>
<dbReference type="SUPFAM" id="SSF101478">
    <property type="entry name" value="ADP-ribosylglycohydrolase"/>
    <property type="match status" value="1"/>
</dbReference>
<name>A0A9P4S745_9PEZI</name>
<dbReference type="PANTHER" id="PTHR16222:SF28">
    <property type="entry name" value="ADP-RIBOSYLGLYCOHYDROLASE"/>
    <property type="match status" value="1"/>
</dbReference>
<feature type="binding site" evidence="1">
    <location>
        <position position="340"/>
    </location>
    <ligand>
        <name>Mg(2+)</name>
        <dbReference type="ChEBI" id="CHEBI:18420"/>
        <label>1</label>
    </ligand>
</feature>
<reference evidence="3" key="1">
    <citation type="journal article" date="2020" name="Stud. Mycol.">
        <title>101 Dothideomycetes genomes: a test case for predicting lifestyles and emergence of pathogens.</title>
        <authorList>
            <person name="Haridas S."/>
            <person name="Albert R."/>
            <person name="Binder M."/>
            <person name="Bloem J."/>
            <person name="Labutti K."/>
            <person name="Salamov A."/>
            <person name="Andreopoulos B."/>
            <person name="Baker S."/>
            <person name="Barry K."/>
            <person name="Bills G."/>
            <person name="Bluhm B."/>
            <person name="Cannon C."/>
            <person name="Castanera R."/>
            <person name="Culley D."/>
            <person name="Daum C."/>
            <person name="Ezra D."/>
            <person name="Gonzalez J."/>
            <person name="Henrissat B."/>
            <person name="Kuo A."/>
            <person name="Liang C."/>
            <person name="Lipzen A."/>
            <person name="Lutzoni F."/>
            <person name="Magnuson J."/>
            <person name="Mondo S."/>
            <person name="Nolan M."/>
            <person name="Ohm R."/>
            <person name="Pangilinan J."/>
            <person name="Park H.-J."/>
            <person name="Ramirez L."/>
            <person name="Alfaro M."/>
            <person name="Sun H."/>
            <person name="Tritt A."/>
            <person name="Yoshinaga Y."/>
            <person name="Zwiers L.-H."/>
            <person name="Turgeon B."/>
            <person name="Goodwin S."/>
            <person name="Spatafora J."/>
            <person name="Crous P."/>
            <person name="Grigoriev I."/>
        </authorList>
    </citation>
    <scope>NUCLEOTIDE SEQUENCE</scope>
    <source>
        <strain evidence="3">CBS 101060</strain>
    </source>
</reference>
<dbReference type="PANTHER" id="PTHR16222">
    <property type="entry name" value="ADP-RIBOSYLGLYCOHYDROLASE"/>
    <property type="match status" value="1"/>
</dbReference>
<evidence type="ECO:0000256" key="1">
    <source>
        <dbReference type="PIRSR" id="PIRSR605502-1"/>
    </source>
</evidence>
<comment type="caution">
    <text evidence="3">The sequence shown here is derived from an EMBL/GenBank/DDBJ whole genome shotgun (WGS) entry which is preliminary data.</text>
</comment>
<dbReference type="Pfam" id="PF03747">
    <property type="entry name" value="ADP_ribosyl_GH"/>
    <property type="match status" value="1"/>
</dbReference>
<feature type="region of interest" description="Disordered" evidence="2">
    <location>
        <begin position="389"/>
        <end position="449"/>
    </location>
</feature>
<dbReference type="AlphaFoldDB" id="A0A9P4S745"/>
<feature type="binding site" evidence="1">
    <location>
        <position position="337"/>
    </location>
    <ligand>
        <name>Mg(2+)</name>
        <dbReference type="ChEBI" id="CHEBI:18420"/>
        <label>1</label>
    </ligand>
</feature>